<evidence type="ECO:0000313" key="1">
    <source>
        <dbReference type="EMBL" id="KAJ9097478.1"/>
    </source>
</evidence>
<evidence type="ECO:0000313" key="2">
    <source>
        <dbReference type="Proteomes" id="UP001241377"/>
    </source>
</evidence>
<dbReference type="EMBL" id="JASBWR010000085">
    <property type="protein sequence ID" value="KAJ9097478.1"/>
    <property type="molecule type" value="Genomic_DNA"/>
</dbReference>
<dbReference type="Proteomes" id="UP001241377">
    <property type="component" value="Unassembled WGS sequence"/>
</dbReference>
<organism evidence="1 2">
    <name type="scientific">Naganishia cerealis</name>
    <dbReference type="NCBI Taxonomy" id="610337"/>
    <lineage>
        <taxon>Eukaryota</taxon>
        <taxon>Fungi</taxon>
        <taxon>Dikarya</taxon>
        <taxon>Basidiomycota</taxon>
        <taxon>Agaricomycotina</taxon>
        <taxon>Tremellomycetes</taxon>
        <taxon>Filobasidiales</taxon>
        <taxon>Filobasidiaceae</taxon>
        <taxon>Naganishia</taxon>
    </lineage>
</organism>
<gene>
    <name evidence="1" type="ORF">QFC19_006747</name>
</gene>
<proteinExistence type="predicted"/>
<sequence>MSAPSETANLKREIANLYPEAVTDCLIHAYTADGIHRAAALPDPNPHIGAAEKVYGDIVADGQVRAPERLLVQQLREAGVPLPRVHRYLIGWKPGFVRKVLPDVMGVPHGSDGVIWNYNIMNGPEREEREIMTEWIQDLVKFVNGKEMHYGTSAWTEQKYLGPDGKISVQQDRKWEYLLRVADLMAAVDSSRS</sequence>
<reference evidence="1" key="1">
    <citation type="submission" date="2023-04" db="EMBL/GenBank/DDBJ databases">
        <title>Draft Genome sequencing of Naganishia species isolated from polar environments using Oxford Nanopore Technology.</title>
        <authorList>
            <person name="Leo P."/>
            <person name="Venkateswaran K."/>
        </authorList>
    </citation>
    <scope>NUCLEOTIDE SEQUENCE</scope>
    <source>
        <strain evidence="1">MNA-CCFEE 5261</strain>
    </source>
</reference>
<protein>
    <submittedName>
        <fullName evidence="1">Uncharacterized protein</fullName>
    </submittedName>
</protein>
<keyword evidence="2" id="KW-1185">Reference proteome</keyword>
<accession>A0ACC2VDX5</accession>
<comment type="caution">
    <text evidence="1">The sequence shown here is derived from an EMBL/GenBank/DDBJ whole genome shotgun (WGS) entry which is preliminary data.</text>
</comment>
<name>A0ACC2VDX5_9TREE</name>